<name>A0A653E466_9PSED</name>
<protein>
    <submittedName>
        <fullName evidence="1">Uncharacterized protein</fullName>
    </submittedName>
</protein>
<gene>
    <name evidence="1" type="ORF">PMYSY11_2479</name>
</gene>
<organism evidence="1">
    <name type="scientific">Pseudomonas marincola</name>
    <dbReference type="NCBI Taxonomy" id="437900"/>
    <lineage>
        <taxon>Bacteria</taxon>
        <taxon>Pseudomonadati</taxon>
        <taxon>Pseudomonadota</taxon>
        <taxon>Gammaproteobacteria</taxon>
        <taxon>Pseudomonadales</taxon>
        <taxon>Pseudomonadaceae</taxon>
        <taxon>Pseudomonas</taxon>
    </lineage>
</organism>
<proteinExistence type="predicted"/>
<dbReference type="RefSeq" id="WP_150548397.1">
    <property type="nucleotide sequence ID" value="NZ_LR215729.2"/>
</dbReference>
<sequence length="95" mass="10400">MDVRDKQLAQLMSLYSRTLTHLTAALADMSFELMRSSDEVAKQAGQRMINHVTQIGAGLDQQWPLIAAITGESVEDEPEPPVTEVQMLGVGDSQT</sequence>
<dbReference type="EMBL" id="LR215729">
    <property type="protein sequence ID" value="VEV97524.1"/>
    <property type="molecule type" value="Genomic_DNA"/>
</dbReference>
<evidence type="ECO:0000313" key="1">
    <source>
        <dbReference type="EMBL" id="VEV97524.1"/>
    </source>
</evidence>
<dbReference type="AlphaFoldDB" id="A0A653E466"/>
<accession>A0A653E466</accession>
<reference evidence="1" key="1">
    <citation type="submission" date="2019-02" db="EMBL/GenBank/DDBJ databases">
        <authorList>
            <consortium name="Genoscope - CEA"/>
            <person name="William W."/>
        </authorList>
    </citation>
    <scope>NUCLEOTIDE SEQUENCE [LARGE SCALE GENOMIC DNA]</scope>
    <source>
        <strain evidence="1">YSy11</strain>
    </source>
</reference>